<evidence type="ECO:0000259" key="5">
    <source>
        <dbReference type="PROSITE" id="PS51063"/>
    </source>
</evidence>
<reference evidence="6 7" key="1">
    <citation type="submission" date="2015-06" db="EMBL/GenBank/DDBJ databases">
        <title>Genome sequence of the organohalide-respiring Dehalogenimonas alkenigignens type strain (IP3-3T).</title>
        <authorList>
            <person name="Key T.A."/>
            <person name="Richmond D.P."/>
            <person name="Bowman K.S."/>
            <person name="Cho Y.-J."/>
            <person name="Chun J."/>
            <person name="da Costa M.S."/>
            <person name="Rainey F.A."/>
            <person name="Moe W.M."/>
        </authorList>
    </citation>
    <scope>NUCLEOTIDE SEQUENCE [LARGE SCALE GENOMIC DNA]</scope>
    <source>
        <strain evidence="6 7">IP3-3</strain>
    </source>
</reference>
<dbReference type="SMART" id="SM00100">
    <property type="entry name" value="cNMP"/>
    <property type="match status" value="1"/>
</dbReference>
<keyword evidence="2" id="KW-0238">DNA-binding</keyword>
<sequence>MIGCMSDFWLFESLNASEKEYVRTLFRRPMYGKGEYLFMQGEPSTAVFMVFEGKIKLFKTSDEGKEIVLGYLTSHDLFGEEVLFNDSVHALSAQAMERSRLCACYKTDFESLIAQNSSIAIKTIRILSERLGTMNERLADMAICDTQTRLARMLGRLAQEHGEVTKDGRRLAFRMTHDELGALTGTSRVMVTNVLKNLKKAGIVKDDLEHKFIISNWFLKEMELHPRNEVEELVPNLNCQCLSQS</sequence>
<dbReference type="InterPro" id="IPR012318">
    <property type="entry name" value="HTH_CRP"/>
</dbReference>
<organism evidence="6 7">
    <name type="scientific">Dehalogenimonas alkenigignens</name>
    <dbReference type="NCBI Taxonomy" id="1217799"/>
    <lineage>
        <taxon>Bacteria</taxon>
        <taxon>Bacillati</taxon>
        <taxon>Chloroflexota</taxon>
        <taxon>Dehalococcoidia</taxon>
        <taxon>Dehalococcoidales</taxon>
        <taxon>Dehalococcoidaceae</taxon>
        <taxon>Dehalogenimonas</taxon>
    </lineage>
</organism>
<gene>
    <name evidence="6" type="ORF">DEALK_00320</name>
</gene>
<evidence type="ECO:0000259" key="4">
    <source>
        <dbReference type="PROSITE" id="PS50042"/>
    </source>
</evidence>
<dbReference type="Gene3D" id="1.10.10.10">
    <property type="entry name" value="Winged helix-like DNA-binding domain superfamily/Winged helix DNA-binding domain"/>
    <property type="match status" value="1"/>
</dbReference>
<name>A0A0W0GKN7_9CHLR</name>
<dbReference type="GO" id="GO:0003677">
    <property type="term" value="F:DNA binding"/>
    <property type="evidence" value="ECO:0007669"/>
    <property type="project" value="UniProtKB-KW"/>
</dbReference>
<keyword evidence="1" id="KW-0805">Transcription regulation</keyword>
<dbReference type="InterPro" id="IPR018490">
    <property type="entry name" value="cNMP-bd_dom_sf"/>
</dbReference>
<dbReference type="InterPro" id="IPR000595">
    <property type="entry name" value="cNMP-bd_dom"/>
</dbReference>
<dbReference type="Pfam" id="PF00027">
    <property type="entry name" value="cNMP_binding"/>
    <property type="match status" value="1"/>
</dbReference>
<proteinExistence type="predicted"/>
<dbReference type="SMART" id="SM00419">
    <property type="entry name" value="HTH_CRP"/>
    <property type="match status" value="1"/>
</dbReference>
<dbReference type="InterPro" id="IPR050397">
    <property type="entry name" value="Env_Response_Regulators"/>
</dbReference>
<dbReference type="AlphaFoldDB" id="A0A0W0GKN7"/>
<keyword evidence="3" id="KW-0804">Transcription</keyword>
<evidence type="ECO:0000256" key="1">
    <source>
        <dbReference type="ARBA" id="ARBA00023015"/>
    </source>
</evidence>
<dbReference type="PROSITE" id="PS51063">
    <property type="entry name" value="HTH_CRP_2"/>
    <property type="match status" value="1"/>
</dbReference>
<feature type="domain" description="HTH crp-type" evidence="5">
    <location>
        <begin position="144"/>
        <end position="209"/>
    </location>
</feature>
<dbReference type="GO" id="GO:0003700">
    <property type="term" value="F:DNA-binding transcription factor activity"/>
    <property type="evidence" value="ECO:0007669"/>
    <property type="project" value="TreeGrafter"/>
</dbReference>
<dbReference type="Pfam" id="PF13545">
    <property type="entry name" value="HTH_Crp_2"/>
    <property type="match status" value="1"/>
</dbReference>
<dbReference type="GO" id="GO:0005829">
    <property type="term" value="C:cytosol"/>
    <property type="evidence" value="ECO:0007669"/>
    <property type="project" value="TreeGrafter"/>
</dbReference>
<dbReference type="PANTHER" id="PTHR24567:SF74">
    <property type="entry name" value="HTH-TYPE TRANSCRIPTIONAL REGULATOR ARCR"/>
    <property type="match status" value="1"/>
</dbReference>
<dbReference type="PANTHER" id="PTHR24567">
    <property type="entry name" value="CRP FAMILY TRANSCRIPTIONAL REGULATORY PROTEIN"/>
    <property type="match status" value="1"/>
</dbReference>
<dbReference type="SUPFAM" id="SSF51206">
    <property type="entry name" value="cAMP-binding domain-like"/>
    <property type="match status" value="1"/>
</dbReference>
<dbReference type="Proteomes" id="UP000053947">
    <property type="component" value="Unassembled WGS sequence"/>
</dbReference>
<dbReference type="InterPro" id="IPR014710">
    <property type="entry name" value="RmlC-like_jellyroll"/>
</dbReference>
<accession>A0A0W0GKN7</accession>
<dbReference type="SUPFAM" id="SSF46785">
    <property type="entry name" value="Winged helix' DNA-binding domain"/>
    <property type="match status" value="1"/>
</dbReference>
<evidence type="ECO:0000256" key="2">
    <source>
        <dbReference type="ARBA" id="ARBA00023125"/>
    </source>
</evidence>
<dbReference type="EMBL" id="LFDV01000001">
    <property type="protein sequence ID" value="KTB49120.1"/>
    <property type="molecule type" value="Genomic_DNA"/>
</dbReference>
<dbReference type="InterPro" id="IPR036390">
    <property type="entry name" value="WH_DNA-bd_sf"/>
</dbReference>
<feature type="domain" description="Cyclic nucleotide-binding" evidence="4">
    <location>
        <begin position="10"/>
        <end position="130"/>
    </location>
</feature>
<dbReference type="STRING" id="1217799.DEALK_00320"/>
<dbReference type="InterPro" id="IPR036388">
    <property type="entry name" value="WH-like_DNA-bd_sf"/>
</dbReference>
<dbReference type="PROSITE" id="PS50042">
    <property type="entry name" value="CNMP_BINDING_3"/>
    <property type="match status" value="1"/>
</dbReference>
<evidence type="ECO:0000256" key="3">
    <source>
        <dbReference type="ARBA" id="ARBA00023163"/>
    </source>
</evidence>
<comment type="caution">
    <text evidence="6">The sequence shown here is derived from an EMBL/GenBank/DDBJ whole genome shotgun (WGS) entry which is preliminary data.</text>
</comment>
<dbReference type="CDD" id="cd00038">
    <property type="entry name" value="CAP_ED"/>
    <property type="match status" value="1"/>
</dbReference>
<keyword evidence="7" id="KW-1185">Reference proteome</keyword>
<dbReference type="Gene3D" id="2.60.120.10">
    <property type="entry name" value="Jelly Rolls"/>
    <property type="match status" value="1"/>
</dbReference>
<evidence type="ECO:0000313" key="6">
    <source>
        <dbReference type="EMBL" id="KTB49120.1"/>
    </source>
</evidence>
<protein>
    <submittedName>
        <fullName evidence="6">Transcriptional regulator, Crp/Fnr family</fullName>
    </submittedName>
</protein>
<evidence type="ECO:0000313" key="7">
    <source>
        <dbReference type="Proteomes" id="UP000053947"/>
    </source>
</evidence>